<sequence>MNKPASHKSAIVSSDWILLLSLSNLVSFPCNLIPVVSTFYCSPLQRSLQLYLVEADKKLSRCNLVLWSQMFACVLLGNILSEMLIFTL</sequence>
<name>A0A0P0VLX9_ORYSJ</name>
<dbReference type="Proteomes" id="UP000059680">
    <property type="component" value="Chromosome 2"/>
</dbReference>
<keyword evidence="4" id="KW-1185">Reference proteome</keyword>
<dbReference type="PaxDb" id="39947-A0A0P0VLX9"/>
<feature type="chain" id="PRO_5006056382" evidence="2">
    <location>
        <begin position="28"/>
        <end position="88"/>
    </location>
</feature>
<evidence type="ECO:0000256" key="1">
    <source>
        <dbReference type="SAM" id="Phobius"/>
    </source>
</evidence>
<dbReference type="AlphaFoldDB" id="A0A0P0VLX9"/>
<feature type="signal peptide" evidence="2">
    <location>
        <begin position="1"/>
        <end position="27"/>
    </location>
</feature>
<keyword evidence="2" id="KW-0732">Signal</keyword>
<feature type="non-terminal residue" evidence="3">
    <location>
        <position position="88"/>
    </location>
</feature>
<keyword evidence="1" id="KW-0812">Transmembrane</keyword>
<proteinExistence type="predicted"/>
<dbReference type="InParanoid" id="A0A0P0VLX9"/>
<gene>
    <name evidence="3" type="ordered locus">Os02g0617800</name>
    <name evidence="3" type="ORF">OSNPB_020617800</name>
</gene>
<accession>A0A0P0VLX9</accession>
<evidence type="ECO:0000313" key="4">
    <source>
        <dbReference type="Proteomes" id="UP000059680"/>
    </source>
</evidence>
<keyword evidence="1" id="KW-0472">Membrane</keyword>
<evidence type="ECO:0000256" key="2">
    <source>
        <dbReference type="SAM" id="SignalP"/>
    </source>
</evidence>
<reference evidence="4" key="1">
    <citation type="journal article" date="2005" name="Nature">
        <title>The map-based sequence of the rice genome.</title>
        <authorList>
            <consortium name="International rice genome sequencing project (IRGSP)"/>
            <person name="Matsumoto T."/>
            <person name="Wu J."/>
            <person name="Kanamori H."/>
            <person name="Katayose Y."/>
            <person name="Fujisawa M."/>
            <person name="Namiki N."/>
            <person name="Mizuno H."/>
            <person name="Yamamoto K."/>
            <person name="Antonio B.A."/>
            <person name="Baba T."/>
            <person name="Sakata K."/>
            <person name="Nagamura Y."/>
            <person name="Aoki H."/>
            <person name="Arikawa K."/>
            <person name="Arita K."/>
            <person name="Bito T."/>
            <person name="Chiden Y."/>
            <person name="Fujitsuka N."/>
            <person name="Fukunaka R."/>
            <person name="Hamada M."/>
            <person name="Harada C."/>
            <person name="Hayashi A."/>
            <person name="Hijishita S."/>
            <person name="Honda M."/>
            <person name="Hosokawa S."/>
            <person name="Ichikawa Y."/>
            <person name="Idonuma A."/>
            <person name="Iijima M."/>
            <person name="Ikeda M."/>
            <person name="Ikeno M."/>
            <person name="Ito K."/>
            <person name="Ito S."/>
            <person name="Ito T."/>
            <person name="Ito Y."/>
            <person name="Ito Y."/>
            <person name="Iwabuchi A."/>
            <person name="Kamiya K."/>
            <person name="Karasawa W."/>
            <person name="Kurita K."/>
            <person name="Katagiri S."/>
            <person name="Kikuta A."/>
            <person name="Kobayashi H."/>
            <person name="Kobayashi N."/>
            <person name="Machita K."/>
            <person name="Maehara T."/>
            <person name="Masukawa M."/>
            <person name="Mizubayashi T."/>
            <person name="Mukai Y."/>
            <person name="Nagasaki H."/>
            <person name="Nagata Y."/>
            <person name="Naito S."/>
            <person name="Nakashima M."/>
            <person name="Nakama Y."/>
            <person name="Nakamichi Y."/>
            <person name="Nakamura M."/>
            <person name="Meguro A."/>
            <person name="Negishi M."/>
            <person name="Ohta I."/>
            <person name="Ohta T."/>
            <person name="Okamoto M."/>
            <person name="Ono N."/>
            <person name="Saji S."/>
            <person name="Sakaguchi M."/>
            <person name="Sakai K."/>
            <person name="Shibata M."/>
            <person name="Shimokawa T."/>
            <person name="Song J."/>
            <person name="Takazaki Y."/>
            <person name="Terasawa K."/>
            <person name="Tsugane M."/>
            <person name="Tsuji K."/>
            <person name="Ueda S."/>
            <person name="Waki K."/>
            <person name="Yamagata H."/>
            <person name="Yamamoto M."/>
            <person name="Yamamoto S."/>
            <person name="Yamane H."/>
            <person name="Yoshiki S."/>
            <person name="Yoshihara R."/>
            <person name="Yukawa K."/>
            <person name="Zhong H."/>
            <person name="Yano M."/>
            <person name="Yuan Q."/>
            <person name="Ouyang S."/>
            <person name="Liu J."/>
            <person name="Jones K.M."/>
            <person name="Gansberger K."/>
            <person name="Moffat K."/>
            <person name="Hill J."/>
            <person name="Bera J."/>
            <person name="Fadrosh D."/>
            <person name="Jin S."/>
            <person name="Johri S."/>
            <person name="Kim M."/>
            <person name="Overton L."/>
            <person name="Reardon M."/>
            <person name="Tsitrin T."/>
            <person name="Vuong H."/>
            <person name="Weaver B."/>
            <person name="Ciecko A."/>
            <person name="Tallon L."/>
            <person name="Jackson J."/>
            <person name="Pai G."/>
            <person name="Aken S.V."/>
            <person name="Utterback T."/>
            <person name="Reidmuller S."/>
            <person name="Feldblyum T."/>
            <person name="Hsiao J."/>
            <person name="Zismann V."/>
            <person name="Iobst S."/>
            <person name="de Vazeille A.R."/>
            <person name="Buell C.R."/>
            <person name="Ying K."/>
            <person name="Li Y."/>
            <person name="Lu T."/>
            <person name="Huang Y."/>
            <person name="Zhao Q."/>
            <person name="Feng Q."/>
            <person name="Zhang L."/>
            <person name="Zhu J."/>
            <person name="Weng Q."/>
            <person name="Mu J."/>
            <person name="Lu Y."/>
            <person name="Fan D."/>
            <person name="Liu Y."/>
            <person name="Guan J."/>
            <person name="Zhang Y."/>
            <person name="Yu S."/>
            <person name="Liu X."/>
            <person name="Zhang Y."/>
            <person name="Hong G."/>
            <person name="Han B."/>
            <person name="Choisne N."/>
            <person name="Demange N."/>
            <person name="Orjeda G."/>
            <person name="Samain S."/>
            <person name="Cattolico L."/>
            <person name="Pelletier E."/>
            <person name="Couloux A."/>
            <person name="Segurens B."/>
            <person name="Wincker P."/>
            <person name="D'Hont A."/>
            <person name="Scarpelli C."/>
            <person name="Weissenbach J."/>
            <person name="Salanoubat M."/>
            <person name="Quetier F."/>
            <person name="Yu Y."/>
            <person name="Kim H.R."/>
            <person name="Rambo T."/>
            <person name="Currie J."/>
            <person name="Collura K."/>
            <person name="Luo M."/>
            <person name="Yang T."/>
            <person name="Ammiraju J.S.S."/>
            <person name="Engler F."/>
            <person name="Soderlund C."/>
            <person name="Wing R.A."/>
            <person name="Palmer L.E."/>
            <person name="de la Bastide M."/>
            <person name="Spiegel L."/>
            <person name="Nascimento L."/>
            <person name="Zutavern T."/>
            <person name="O'Shaughnessy A."/>
            <person name="Dike S."/>
            <person name="Dedhia N."/>
            <person name="Preston R."/>
            <person name="Balija V."/>
            <person name="McCombie W.R."/>
            <person name="Chow T."/>
            <person name="Chen H."/>
            <person name="Chung M."/>
            <person name="Chen C."/>
            <person name="Shaw J."/>
            <person name="Wu H."/>
            <person name="Hsiao K."/>
            <person name="Chao Y."/>
            <person name="Chu M."/>
            <person name="Cheng C."/>
            <person name="Hour A."/>
            <person name="Lee P."/>
            <person name="Lin S."/>
            <person name="Lin Y."/>
            <person name="Liou J."/>
            <person name="Liu S."/>
            <person name="Hsing Y."/>
            <person name="Raghuvanshi S."/>
            <person name="Mohanty A."/>
            <person name="Bharti A.K."/>
            <person name="Gaur A."/>
            <person name="Gupta V."/>
            <person name="Kumar D."/>
            <person name="Ravi V."/>
            <person name="Vij S."/>
            <person name="Kapur A."/>
            <person name="Khurana P."/>
            <person name="Khurana P."/>
            <person name="Khurana J.P."/>
            <person name="Tyagi A.K."/>
            <person name="Gaikwad K."/>
            <person name="Singh A."/>
            <person name="Dalal V."/>
            <person name="Srivastava S."/>
            <person name="Dixit A."/>
            <person name="Pal A.K."/>
            <person name="Ghazi I.A."/>
            <person name="Yadav M."/>
            <person name="Pandit A."/>
            <person name="Bhargava A."/>
            <person name="Sureshbabu K."/>
            <person name="Batra K."/>
            <person name="Sharma T.R."/>
            <person name="Mohapatra T."/>
            <person name="Singh N.K."/>
            <person name="Messing J."/>
            <person name="Nelson A.B."/>
            <person name="Fuks G."/>
            <person name="Kavchok S."/>
            <person name="Keizer G."/>
            <person name="Linton E."/>
            <person name="Llaca V."/>
            <person name="Song R."/>
            <person name="Tanyolac B."/>
            <person name="Young S."/>
            <person name="Ho-Il K."/>
            <person name="Hahn J.H."/>
            <person name="Sangsakoo G."/>
            <person name="Vanavichit A."/>
            <person name="de Mattos Luiz.A.T."/>
            <person name="Zimmer P.D."/>
            <person name="Malone G."/>
            <person name="Dellagostin O."/>
            <person name="de Oliveira A.C."/>
            <person name="Bevan M."/>
            <person name="Bancroft I."/>
            <person name="Minx P."/>
            <person name="Cordum H."/>
            <person name="Wilson R."/>
            <person name="Cheng Z."/>
            <person name="Jin W."/>
            <person name="Jiang J."/>
            <person name="Leong S.A."/>
            <person name="Iwama H."/>
            <person name="Gojobori T."/>
            <person name="Itoh T."/>
            <person name="Niimura Y."/>
            <person name="Fujii Y."/>
            <person name="Habara T."/>
            <person name="Sakai H."/>
            <person name="Sato Y."/>
            <person name="Wilson G."/>
            <person name="Kumar K."/>
            <person name="McCouch S."/>
            <person name="Juretic N."/>
            <person name="Hoen D."/>
            <person name="Wright S."/>
            <person name="Bruskiewich R."/>
            <person name="Bureau T."/>
            <person name="Miyao A."/>
            <person name="Hirochika H."/>
            <person name="Nishikawa T."/>
            <person name="Kadowaki K."/>
            <person name="Sugiura M."/>
            <person name="Burr B."/>
            <person name="Sasaki T."/>
        </authorList>
    </citation>
    <scope>NUCLEOTIDE SEQUENCE [LARGE SCALE GENOMIC DNA]</scope>
    <source>
        <strain evidence="4">cv. Nipponbare</strain>
    </source>
</reference>
<keyword evidence="1" id="KW-1133">Transmembrane helix</keyword>
<reference evidence="3 4" key="2">
    <citation type="journal article" date="2013" name="Plant Cell Physiol.">
        <title>Rice Annotation Project Database (RAP-DB): an integrative and interactive database for rice genomics.</title>
        <authorList>
            <person name="Sakai H."/>
            <person name="Lee S.S."/>
            <person name="Tanaka T."/>
            <person name="Numa H."/>
            <person name="Kim J."/>
            <person name="Kawahara Y."/>
            <person name="Wakimoto H."/>
            <person name="Yang C.C."/>
            <person name="Iwamoto M."/>
            <person name="Abe T."/>
            <person name="Yamada Y."/>
            <person name="Muto A."/>
            <person name="Inokuchi H."/>
            <person name="Ikemura T."/>
            <person name="Matsumoto T."/>
            <person name="Sasaki T."/>
            <person name="Itoh T."/>
        </authorList>
    </citation>
    <scope>NUCLEOTIDE SEQUENCE [LARGE SCALE GENOMIC DNA]</scope>
    <source>
        <strain evidence="4">cv. Nipponbare</strain>
    </source>
</reference>
<dbReference type="Gramene" id="Os02t0617800-01">
    <property type="protein sequence ID" value="Os02t0617800-01"/>
    <property type="gene ID" value="Os02g0617800"/>
</dbReference>
<protein>
    <submittedName>
        <fullName evidence="3">Os02g0617800 protein</fullName>
    </submittedName>
</protein>
<organism evidence="3 4">
    <name type="scientific">Oryza sativa subsp. japonica</name>
    <name type="common">Rice</name>
    <dbReference type="NCBI Taxonomy" id="39947"/>
    <lineage>
        <taxon>Eukaryota</taxon>
        <taxon>Viridiplantae</taxon>
        <taxon>Streptophyta</taxon>
        <taxon>Embryophyta</taxon>
        <taxon>Tracheophyta</taxon>
        <taxon>Spermatophyta</taxon>
        <taxon>Magnoliopsida</taxon>
        <taxon>Liliopsida</taxon>
        <taxon>Poales</taxon>
        <taxon>Poaceae</taxon>
        <taxon>BOP clade</taxon>
        <taxon>Oryzoideae</taxon>
        <taxon>Oryzeae</taxon>
        <taxon>Oryzinae</taxon>
        <taxon>Oryza</taxon>
        <taxon>Oryza sativa</taxon>
    </lineage>
</organism>
<reference evidence="3 4" key="3">
    <citation type="journal article" date="2013" name="Rice">
        <title>Improvement of the Oryza sativa Nipponbare reference genome using next generation sequence and optical map data.</title>
        <authorList>
            <person name="Kawahara Y."/>
            <person name="de la Bastide M."/>
            <person name="Hamilton J.P."/>
            <person name="Kanamori H."/>
            <person name="McCombie W.R."/>
            <person name="Ouyang S."/>
            <person name="Schwartz D.C."/>
            <person name="Tanaka T."/>
            <person name="Wu J."/>
            <person name="Zhou S."/>
            <person name="Childs K.L."/>
            <person name="Davidson R.M."/>
            <person name="Lin H."/>
            <person name="Quesada-Ocampo L."/>
            <person name="Vaillancourt B."/>
            <person name="Sakai H."/>
            <person name="Lee S.S."/>
            <person name="Kim J."/>
            <person name="Numa H."/>
            <person name="Itoh T."/>
            <person name="Buell C.R."/>
            <person name="Matsumoto T."/>
        </authorList>
    </citation>
    <scope>NUCLEOTIDE SEQUENCE [LARGE SCALE GENOMIC DNA]</scope>
    <source>
        <strain evidence="4">cv. Nipponbare</strain>
    </source>
</reference>
<evidence type="ECO:0000313" key="3">
    <source>
        <dbReference type="EMBL" id="BAS79795.1"/>
    </source>
</evidence>
<feature type="transmembrane region" description="Helical" evidence="1">
    <location>
        <begin position="62"/>
        <end position="86"/>
    </location>
</feature>
<dbReference type="EMBL" id="AP014958">
    <property type="protein sequence ID" value="BAS79795.1"/>
    <property type="molecule type" value="Genomic_DNA"/>
</dbReference>